<dbReference type="AlphaFoldDB" id="A0A086LWI8"/>
<dbReference type="VEuPathDB" id="ToxoDB:TGRUB_431610"/>
<name>A0A086LWI8_TOXGO</name>
<reference evidence="1 2" key="1">
    <citation type="submission" date="2014-05" db="EMBL/GenBank/DDBJ databases">
        <authorList>
            <person name="Sibley D."/>
            <person name="Venepally P."/>
            <person name="Karamycheva S."/>
            <person name="Hadjithomas M."/>
            <person name="Khan A."/>
            <person name="Brunk B."/>
            <person name="Roos D."/>
            <person name="Caler E."/>
            <person name="Lorenzi H."/>
        </authorList>
    </citation>
    <scope>NUCLEOTIDE SEQUENCE [LARGE SCALE GENOMIC DNA]</scope>
    <source>
        <strain evidence="1 2">RUB</strain>
    </source>
</reference>
<dbReference type="Proteomes" id="UP000028834">
    <property type="component" value="Unassembled WGS sequence"/>
</dbReference>
<sequence length="168" mass="18104">MKNNGTTPSSLFSPCVFRFVFFSESTKIVVENTLWGEPSLPLVVPAGASGSTPCGREEPDSTGRCRASSSPQKYVHIFACTRQGECLCGFVFERSSPLVCANDLRARSTGHDPAPCQAYFTDAFLSLTAASSSPTTDCLGRAHTLSSFFSPLYDLRPSSWVAPSPYTL</sequence>
<proteinExistence type="predicted"/>
<protein>
    <submittedName>
        <fullName evidence="1">Uncharacterized protein</fullName>
    </submittedName>
</protein>
<accession>A0A086LWI8</accession>
<evidence type="ECO:0000313" key="1">
    <source>
        <dbReference type="EMBL" id="KFG61006.1"/>
    </source>
</evidence>
<gene>
    <name evidence="1" type="ORF">TGRUB_431610</name>
</gene>
<evidence type="ECO:0000313" key="2">
    <source>
        <dbReference type="Proteomes" id="UP000028834"/>
    </source>
</evidence>
<dbReference type="EMBL" id="AFYV02001738">
    <property type="protein sequence ID" value="KFG61006.1"/>
    <property type="molecule type" value="Genomic_DNA"/>
</dbReference>
<comment type="caution">
    <text evidence="1">The sequence shown here is derived from an EMBL/GenBank/DDBJ whole genome shotgun (WGS) entry which is preliminary data.</text>
</comment>
<organism evidence="1 2">
    <name type="scientific">Toxoplasma gondii RUB</name>
    <dbReference type="NCBI Taxonomy" id="935652"/>
    <lineage>
        <taxon>Eukaryota</taxon>
        <taxon>Sar</taxon>
        <taxon>Alveolata</taxon>
        <taxon>Apicomplexa</taxon>
        <taxon>Conoidasida</taxon>
        <taxon>Coccidia</taxon>
        <taxon>Eucoccidiorida</taxon>
        <taxon>Eimeriorina</taxon>
        <taxon>Sarcocystidae</taxon>
        <taxon>Toxoplasma</taxon>
    </lineage>
</organism>